<dbReference type="AlphaFoldDB" id="A0A1J5NVR8"/>
<gene>
    <name evidence="4" type="primary">cysE_26</name>
    <name evidence="4" type="ORF">GALL_551620</name>
</gene>
<evidence type="ECO:0000313" key="4">
    <source>
        <dbReference type="EMBL" id="OIQ63297.1"/>
    </source>
</evidence>
<comment type="caution">
    <text evidence="4">The sequence shown here is derived from an EMBL/GenBank/DDBJ whole genome shotgun (WGS) entry which is preliminary data.</text>
</comment>
<dbReference type="InterPro" id="IPR001451">
    <property type="entry name" value="Hexapep"/>
</dbReference>
<sequence>MTVYPEFRNLFYFRTGWKGKLFAPLCRPMSTLFIVTDSIGPGLFIQHGFATIIAAKRIGANCWINQQVTIGYAHANECPVIGDNVTINAGAKVIGNVTIGDNSKVGANAVVVKNVPANVTVVGVPARIVKRDGKRVDESL</sequence>
<dbReference type="CDD" id="cd03354">
    <property type="entry name" value="LbH_SAT"/>
    <property type="match status" value="1"/>
</dbReference>
<reference evidence="4" key="1">
    <citation type="submission" date="2016-10" db="EMBL/GenBank/DDBJ databases">
        <title>Sequence of Gallionella enrichment culture.</title>
        <authorList>
            <person name="Poehlein A."/>
            <person name="Muehling M."/>
            <person name="Daniel R."/>
        </authorList>
    </citation>
    <scope>NUCLEOTIDE SEQUENCE</scope>
</reference>
<accession>A0A1J5NVR8</accession>
<evidence type="ECO:0000256" key="2">
    <source>
        <dbReference type="ARBA" id="ARBA00022679"/>
    </source>
</evidence>
<evidence type="ECO:0000256" key="3">
    <source>
        <dbReference type="ARBA" id="ARBA00023315"/>
    </source>
</evidence>
<dbReference type="PANTHER" id="PTHR42811">
    <property type="entry name" value="SERINE ACETYLTRANSFERASE"/>
    <property type="match status" value="1"/>
</dbReference>
<keyword evidence="3 4" id="KW-0012">Acyltransferase</keyword>
<comment type="similarity">
    <text evidence="1">Belongs to the transferase hexapeptide repeat family.</text>
</comment>
<dbReference type="EC" id="2.3.1.30" evidence="4"/>
<dbReference type="InterPro" id="IPR011004">
    <property type="entry name" value="Trimer_LpxA-like_sf"/>
</dbReference>
<evidence type="ECO:0000256" key="1">
    <source>
        <dbReference type="ARBA" id="ARBA00007274"/>
    </source>
</evidence>
<dbReference type="InterPro" id="IPR045304">
    <property type="entry name" value="LbH_SAT"/>
</dbReference>
<proteinExistence type="inferred from homology"/>
<keyword evidence="2 4" id="KW-0808">Transferase</keyword>
<dbReference type="Gene3D" id="2.160.10.10">
    <property type="entry name" value="Hexapeptide repeat proteins"/>
    <property type="match status" value="1"/>
</dbReference>
<protein>
    <submittedName>
        <fullName evidence="4">Serine acetyltransferase</fullName>
        <ecNumber evidence="4">2.3.1.30</ecNumber>
    </submittedName>
</protein>
<dbReference type="EMBL" id="MLJW01009129">
    <property type="protein sequence ID" value="OIQ63297.1"/>
    <property type="molecule type" value="Genomic_DNA"/>
</dbReference>
<name>A0A1J5NVR8_9ZZZZ</name>
<dbReference type="GO" id="GO:0009001">
    <property type="term" value="F:serine O-acetyltransferase activity"/>
    <property type="evidence" value="ECO:0007669"/>
    <property type="project" value="UniProtKB-EC"/>
</dbReference>
<organism evidence="4">
    <name type="scientific">mine drainage metagenome</name>
    <dbReference type="NCBI Taxonomy" id="410659"/>
    <lineage>
        <taxon>unclassified sequences</taxon>
        <taxon>metagenomes</taxon>
        <taxon>ecological metagenomes</taxon>
    </lineage>
</organism>
<dbReference type="Pfam" id="PF00132">
    <property type="entry name" value="Hexapep"/>
    <property type="match status" value="1"/>
</dbReference>
<dbReference type="SUPFAM" id="SSF51161">
    <property type="entry name" value="Trimeric LpxA-like enzymes"/>
    <property type="match status" value="1"/>
</dbReference>